<dbReference type="InterPro" id="IPR036366">
    <property type="entry name" value="PGBDSf"/>
</dbReference>
<feature type="domain" description="Peptidoglycan binding-like" evidence="2">
    <location>
        <begin position="86"/>
        <end position="136"/>
    </location>
</feature>
<dbReference type="InterPro" id="IPR050570">
    <property type="entry name" value="Cell_wall_metabolism_enzyme"/>
</dbReference>
<gene>
    <name evidence="4" type="ORF">SAMN04489750_3142</name>
</gene>
<dbReference type="Pfam" id="PF01471">
    <property type="entry name" value="PG_binding_1"/>
    <property type="match status" value="2"/>
</dbReference>
<dbReference type="GO" id="GO:0004222">
    <property type="term" value="F:metalloendopeptidase activity"/>
    <property type="evidence" value="ECO:0007669"/>
    <property type="project" value="TreeGrafter"/>
</dbReference>
<evidence type="ECO:0000259" key="3">
    <source>
        <dbReference type="Pfam" id="PF01551"/>
    </source>
</evidence>
<organism evidence="4 5">
    <name type="scientific">Branchiibius hedensis</name>
    <dbReference type="NCBI Taxonomy" id="672460"/>
    <lineage>
        <taxon>Bacteria</taxon>
        <taxon>Bacillati</taxon>
        <taxon>Actinomycetota</taxon>
        <taxon>Actinomycetes</taxon>
        <taxon>Micrococcales</taxon>
        <taxon>Dermacoccaceae</taxon>
        <taxon>Branchiibius</taxon>
    </lineage>
</organism>
<keyword evidence="5" id="KW-1185">Reference proteome</keyword>
<dbReference type="Pfam" id="PF01551">
    <property type="entry name" value="Peptidase_M23"/>
    <property type="match status" value="1"/>
</dbReference>
<evidence type="ECO:0000313" key="4">
    <source>
        <dbReference type="EMBL" id="SSA35770.1"/>
    </source>
</evidence>
<dbReference type="InterPro" id="IPR036365">
    <property type="entry name" value="PGBD-like_sf"/>
</dbReference>
<dbReference type="OrthoDB" id="8210007at2"/>
<dbReference type="SUPFAM" id="SSF51261">
    <property type="entry name" value="Duplicated hybrid motif"/>
    <property type="match status" value="1"/>
</dbReference>
<name>A0A2Y8ZTP4_9MICO</name>
<proteinExistence type="predicted"/>
<sequence length="391" mass="39233">MVAEPRHQRRRPGWGDAVRPLVHSRRTRAAAGCAATLPAVVAGSALGAAPAEAAAPAPAAVPSGAHVQAASAVPTAAQVLRYGSSGSLVKVLQQRLGTVSVDGQFGAKTAAAVKAFQRSHKLVADGVVGALTWKALGGLPGTSTSGSTPPASGTASCTASATLRYGASGAAVKSLQKALGGLVVDGQFGAKTLAAVKKFQSAKKLPATGTVDAATWKALGCTTTSGGTSATGGGGTGDAPADPDSPYRLPWKAGVSYRVSQGAHGSFSHNGVYDQYAVDFALPSGTQVLASRAGVVKGSGWISGGGNYVLIQDASGLCQEYFHLSSYSVRAGQQVAQGAPIARSGSTGHSTGPHLHFQMVNCSTWKAASVVDTYEEGTSYVAGEWATSRNG</sequence>
<dbReference type="Gene3D" id="1.10.101.10">
    <property type="entry name" value="PGBD-like superfamily/PGBD"/>
    <property type="match status" value="2"/>
</dbReference>
<dbReference type="AlphaFoldDB" id="A0A2Y8ZTP4"/>
<evidence type="ECO:0000256" key="1">
    <source>
        <dbReference type="SAM" id="MobiDB-lite"/>
    </source>
</evidence>
<feature type="domain" description="M23ase beta-sheet core" evidence="3">
    <location>
        <begin position="275"/>
        <end position="360"/>
    </location>
</feature>
<dbReference type="InterPro" id="IPR011055">
    <property type="entry name" value="Dup_hybrid_motif"/>
</dbReference>
<dbReference type="SUPFAM" id="SSF47090">
    <property type="entry name" value="PGBD-like"/>
    <property type="match status" value="2"/>
</dbReference>
<dbReference type="Proteomes" id="UP000250028">
    <property type="component" value="Unassembled WGS sequence"/>
</dbReference>
<dbReference type="InterPro" id="IPR016047">
    <property type="entry name" value="M23ase_b-sheet_dom"/>
</dbReference>
<evidence type="ECO:0000259" key="2">
    <source>
        <dbReference type="Pfam" id="PF01471"/>
    </source>
</evidence>
<reference evidence="5" key="1">
    <citation type="submission" date="2016-10" db="EMBL/GenBank/DDBJ databases">
        <authorList>
            <person name="Varghese N."/>
            <person name="Submissions S."/>
        </authorList>
    </citation>
    <scope>NUCLEOTIDE SEQUENCE [LARGE SCALE GENOMIC DNA]</scope>
    <source>
        <strain evidence="5">DSM 22951</strain>
    </source>
</reference>
<feature type="region of interest" description="Disordered" evidence="1">
    <location>
        <begin position="225"/>
        <end position="245"/>
    </location>
</feature>
<dbReference type="EMBL" id="UESZ01000001">
    <property type="protein sequence ID" value="SSA35770.1"/>
    <property type="molecule type" value="Genomic_DNA"/>
</dbReference>
<dbReference type="PANTHER" id="PTHR21666:SF270">
    <property type="entry name" value="MUREIN HYDROLASE ACTIVATOR ENVC"/>
    <property type="match status" value="1"/>
</dbReference>
<feature type="domain" description="Peptidoglycan binding-like" evidence="2">
    <location>
        <begin position="169"/>
        <end position="219"/>
    </location>
</feature>
<dbReference type="PANTHER" id="PTHR21666">
    <property type="entry name" value="PEPTIDASE-RELATED"/>
    <property type="match status" value="1"/>
</dbReference>
<dbReference type="Gene3D" id="2.70.70.10">
    <property type="entry name" value="Glucose Permease (Domain IIA)"/>
    <property type="match status" value="1"/>
</dbReference>
<dbReference type="CDD" id="cd12797">
    <property type="entry name" value="M23_peptidase"/>
    <property type="match status" value="1"/>
</dbReference>
<protein>
    <submittedName>
        <fullName evidence="4">Peptidoglycan binding domain-containing protein</fullName>
    </submittedName>
</protein>
<evidence type="ECO:0000313" key="5">
    <source>
        <dbReference type="Proteomes" id="UP000250028"/>
    </source>
</evidence>
<dbReference type="InterPro" id="IPR002477">
    <property type="entry name" value="Peptidoglycan-bd-like"/>
</dbReference>
<accession>A0A2Y8ZTP4</accession>